<feature type="domain" description="FHA" evidence="2">
    <location>
        <begin position="23"/>
        <end position="72"/>
    </location>
</feature>
<protein>
    <submittedName>
        <fullName evidence="3">Phosphoserine phosphatase RsbP</fullName>
        <ecNumber evidence="3">3.1.3.3</ecNumber>
    </submittedName>
</protein>
<dbReference type="RefSeq" id="WP_145087176.1">
    <property type="nucleotide sequence ID" value="NZ_CP036274.1"/>
</dbReference>
<dbReference type="SMART" id="SM00065">
    <property type="entry name" value="GAF"/>
    <property type="match status" value="1"/>
</dbReference>
<dbReference type="Gene3D" id="2.60.200.20">
    <property type="match status" value="1"/>
</dbReference>
<accession>A0A517Y8I7</accession>
<proteinExistence type="predicted"/>
<evidence type="ECO:0000313" key="3">
    <source>
        <dbReference type="EMBL" id="QDU26511.1"/>
    </source>
</evidence>
<keyword evidence="1 3" id="KW-0378">Hydrolase</keyword>
<dbReference type="SMART" id="SM00240">
    <property type="entry name" value="FHA"/>
    <property type="match status" value="1"/>
</dbReference>
<reference evidence="3 4" key="1">
    <citation type="submission" date="2019-02" db="EMBL/GenBank/DDBJ databases">
        <title>Deep-cultivation of Planctomycetes and their phenomic and genomic characterization uncovers novel biology.</title>
        <authorList>
            <person name="Wiegand S."/>
            <person name="Jogler M."/>
            <person name="Boedeker C."/>
            <person name="Pinto D."/>
            <person name="Vollmers J."/>
            <person name="Rivas-Marin E."/>
            <person name="Kohn T."/>
            <person name="Peeters S.H."/>
            <person name="Heuer A."/>
            <person name="Rast P."/>
            <person name="Oberbeckmann S."/>
            <person name="Bunk B."/>
            <person name="Jeske O."/>
            <person name="Meyerdierks A."/>
            <person name="Storesund J.E."/>
            <person name="Kallscheuer N."/>
            <person name="Luecker S."/>
            <person name="Lage O.M."/>
            <person name="Pohl T."/>
            <person name="Merkel B.J."/>
            <person name="Hornburger P."/>
            <person name="Mueller R.-W."/>
            <person name="Bruemmer F."/>
            <person name="Labrenz M."/>
            <person name="Spormann A.M."/>
            <person name="Op den Camp H."/>
            <person name="Overmann J."/>
            <person name="Amann R."/>
            <person name="Jetten M.S.M."/>
            <person name="Mascher T."/>
            <person name="Medema M.H."/>
            <person name="Devos D.P."/>
            <person name="Kaster A.-K."/>
            <person name="Ovreas L."/>
            <person name="Rohde M."/>
            <person name="Galperin M.Y."/>
            <person name="Jogler C."/>
        </authorList>
    </citation>
    <scope>NUCLEOTIDE SEQUENCE [LARGE SCALE GENOMIC DNA]</scope>
    <source>
        <strain evidence="3 4">ETA_A8</strain>
    </source>
</reference>
<dbReference type="CDD" id="cd00060">
    <property type="entry name" value="FHA"/>
    <property type="match status" value="1"/>
</dbReference>
<dbReference type="OrthoDB" id="247273at2"/>
<dbReference type="InterPro" id="IPR001932">
    <property type="entry name" value="PPM-type_phosphatase-like_dom"/>
</dbReference>
<dbReference type="SUPFAM" id="SSF81606">
    <property type="entry name" value="PP2C-like"/>
    <property type="match status" value="1"/>
</dbReference>
<name>A0A517Y8I7_9BACT</name>
<sequence>MYYLTANNGPQAGKRYELRTDRTIMGRHPECHVVIEVGAVSRQHAAVNRKGNDYFLEDLNSRNGTFLNEEPAKIDGQRQLKPGDVVRVCEVSYTFHADVPFKVQNKLGITDGAGLGTLMVDDEAGHPNSTIMSKLDVSTSSRGGVHVAASAEVKLAALVEITQNLGRALNLDEVLPQILKSLFKIFVQADRGFIVLEEPNGLLVPRWVRLRREDSNDSLRISRTIVRHVMESRQAILSADAATDERFELSQSIADFRIRSMMCAPLIDNEGKAFGALQIDTLDQRQRFQPEDLELLVSAASQAAVAINNAQLHESALRQREVDHDMKVARDVQLAFLPTSKPALTGYSFFDYYNPAEQIGGDYFDYIPLQDGREAIVVADVVGHGVAAALLMAKLSAETRSSLLSEPNPAIAMTRLNERLSQLNIQRFVTMILVVIDPATNRVQMVNAGHMSPLHRKADGSIDEPAEKIAGLPLGIMDTVEYEQTEIDLGPGESLTLYTDGINESIDADGKFFTIERLRDHVREKPRSMVELGQLIVDDVKKFLGRAPQNDDMCLVCVGRA</sequence>
<dbReference type="Pfam" id="PF01590">
    <property type="entry name" value="GAF"/>
    <property type="match status" value="1"/>
</dbReference>
<dbReference type="Pfam" id="PF07228">
    <property type="entry name" value="SpoIIE"/>
    <property type="match status" value="1"/>
</dbReference>
<dbReference type="KEGG" id="aagg:ETAA8_15890"/>
<dbReference type="InterPro" id="IPR003018">
    <property type="entry name" value="GAF"/>
</dbReference>
<gene>
    <name evidence="3" type="primary">rsbP_1</name>
    <name evidence="3" type="ORF">ETAA8_15890</name>
</gene>
<keyword evidence="4" id="KW-1185">Reference proteome</keyword>
<dbReference type="GO" id="GO:0016791">
    <property type="term" value="F:phosphatase activity"/>
    <property type="evidence" value="ECO:0007669"/>
    <property type="project" value="TreeGrafter"/>
</dbReference>
<dbReference type="PANTHER" id="PTHR43156:SF2">
    <property type="entry name" value="STAGE II SPORULATION PROTEIN E"/>
    <property type="match status" value="1"/>
</dbReference>
<dbReference type="SMART" id="SM00331">
    <property type="entry name" value="PP2C_SIG"/>
    <property type="match status" value="1"/>
</dbReference>
<dbReference type="InterPro" id="IPR052016">
    <property type="entry name" value="Bact_Sigma-Reg"/>
</dbReference>
<dbReference type="Proteomes" id="UP000315017">
    <property type="component" value="Chromosome"/>
</dbReference>
<dbReference type="SUPFAM" id="SSF49879">
    <property type="entry name" value="SMAD/FHA domain"/>
    <property type="match status" value="1"/>
</dbReference>
<evidence type="ECO:0000313" key="4">
    <source>
        <dbReference type="Proteomes" id="UP000315017"/>
    </source>
</evidence>
<dbReference type="PANTHER" id="PTHR43156">
    <property type="entry name" value="STAGE II SPORULATION PROTEIN E-RELATED"/>
    <property type="match status" value="1"/>
</dbReference>
<dbReference type="EMBL" id="CP036274">
    <property type="protein sequence ID" value="QDU26511.1"/>
    <property type="molecule type" value="Genomic_DNA"/>
</dbReference>
<dbReference type="InterPro" id="IPR000253">
    <property type="entry name" value="FHA_dom"/>
</dbReference>
<organism evidence="3 4">
    <name type="scientific">Anatilimnocola aggregata</name>
    <dbReference type="NCBI Taxonomy" id="2528021"/>
    <lineage>
        <taxon>Bacteria</taxon>
        <taxon>Pseudomonadati</taxon>
        <taxon>Planctomycetota</taxon>
        <taxon>Planctomycetia</taxon>
        <taxon>Pirellulales</taxon>
        <taxon>Pirellulaceae</taxon>
        <taxon>Anatilimnocola</taxon>
    </lineage>
</organism>
<dbReference type="EC" id="3.1.3.3" evidence="3"/>
<evidence type="ECO:0000256" key="1">
    <source>
        <dbReference type="ARBA" id="ARBA00022801"/>
    </source>
</evidence>
<dbReference type="InterPro" id="IPR036457">
    <property type="entry name" value="PPM-type-like_dom_sf"/>
</dbReference>
<dbReference type="AlphaFoldDB" id="A0A517Y8I7"/>
<dbReference type="Gene3D" id="3.60.40.10">
    <property type="entry name" value="PPM-type phosphatase domain"/>
    <property type="match status" value="1"/>
</dbReference>
<dbReference type="Gene3D" id="3.30.450.40">
    <property type="match status" value="1"/>
</dbReference>
<dbReference type="PROSITE" id="PS50006">
    <property type="entry name" value="FHA_DOMAIN"/>
    <property type="match status" value="1"/>
</dbReference>
<evidence type="ECO:0000259" key="2">
    <source>
        <dbReference type="PROSITE" id="PS50006"/>
    </source>
</evidence>
<dbReference type="InterPro" id="IPR029016">
    <property type="entry name" value="GAF-like_dom_sf"/>
</dbReference>
<dbReference type="InterPro" id="IPR008984">
    <property type="entry name" value="SMAD_FHA_dom_sf"/>
</dbReference>
<dbReference type="Pfam" id="PF00498">
    <property type="entry name" value="FHA"/>
    <property type="match status" value="1"/>
</dbReference>
<dbReference type="SUPFAM" id="SSF55781">
    <property type="entry name" value="GAF domain-like"/>
    <property type="match status" value="1"/>
</dbReference>